<dbReference type="EMBL" id="BDIP01004716">
    <property type="protein sequence ID" value="GIQ89129.1"/>
    <property type="molecule type" value="Genomic_DNA"/>
</dbReference>
<evidence type="ECO:0000313" key="1">
    <source>
        <dbReference type="EMBL" id="GIQ89129.1"/>
    </source>
</evidence>
<name>A0A9K3GMC9_9EUKA</name>
<accession>A0A9K3GMC9</accession>
<proteinExistence type="predicted"/>
<organism evidence="1 2">
    <name type="scientific">Kipferlia bialata</name>
    <dbReference type="NCBI Taxonomy" id="797122"/>
    <lineage>
        <taxon>Eukaryota</taxon>
        <taxon>Metamonada</taxon>
        <taxon>Carpediemonas-like organisms</taxon>
        <taxon>Kipferlia</taxon>
    </lineage>
</organism>
<keyword evidence="2" id="KW-1185">Reference proteome</keyword>
<dbReference type="AlphaFoldDB" id="A0A9K3GMC9"/>
<reference evidence="1 2" key="1">
    <citation type="journal article" date="2018" name="PLoS ONE">
        <title>The draft genome of Kipferlia bialata reveals reductive genome evolution in fornicate parasites.</title>
        <authorList>
            <person name="Tanifuji G."/>
            <person name="Takabayashi S."/>
            <person name="Kume K."/>
            <person name="Takagi M."/>
            <person name="Nakayama T."/>
            <person name="Kamikawa R."/>
            <person name="Inagaki Y."/>
            <person name="Hashimoto T."/>
        </authorList>
    </citation>
    <scope>NUCLEOTIDE SEQUENCE [LARGE SCALE GENOMIC DNA]</scope>
    <source>
        <strain evidence="1">NY0173</strain>
    </source>
</reference>
<dbReference type="OrthoDB" id="548585at2759"/>
<sequence length="195" mass="21725">GRAASFTLDLPHLRSIQLKFVTLEDSKGVGDSFSRCPSLEVMDSYKFWGTGTRNFAKIQVFVLPNCHTWSMMRSDDADYMDFYCPKMRQMELEGAYALKRVNLLSKPPAAYASNPVYKARGAETRFTLCLRDSCWPTGSIIGHPRLALCEPASKEEADAAEDSNPAAATFRQFQAMQSGGGDMASFLSNLMKQHQ</sequence>
<gene>
    <name evidence="1" type="ORF">KIPB_011528</name>
</gene>
<feature type="non-terminal residue" evidence="1">
    <location>
        <position position="195"/>
    </location>
</feature>
<comment type="caution">
    <text evidence="1">The sequence shown here is derived from an EMBL/GenBank/DDBJ whole genome shotgun (WGS) entry which is preliminary data.</text>
</comment>
<protein>
    <submittedName>
        <fullName evidence="1">Uncharacterized protein</fullName>
    </submittedName>
</protein>
<dbReference type="Proteomes" id="UP000265618">
    <property type="component" value="Unassembled WGS sequence"/>
</dbReference>
<evidence type="ECO:0000313" key="2">
    <source>
        <dbReference type="Proteomes" id="UP000265618"/>
    </source>
</evidence>